<dbReference type="SUPFAM" id="SSF89447">
    <property type="entry name" value="AbrB/MazE/MraZ-like"/>
    <property type="match status" value="1"/>
</dbReference>
<evidence type="ECO:0000256" key="1">
    <source>
        <dbReference type="ARBA" id="ARBA00013860"/>
    </source>
</evidence>
<evidence type="ECO:0000259" key="8">
    <source>
        <dbReference type="PROSITE" id="PS51740"/>
    </source>
</evidence>
<keyword evidence="2 7" id="KW-0963">Cytoplasm</keyword>
<feature type="domain" description="SpoVT-AbrB" evidence="8">
    <location>
        <begin position="6"/>
        <end position="49"/>
    </location>
</feature>
<dbReference type="STRING" id="1802061.A3A93_00145"/>
<keyword evidence="3" id="KW-0677">Repeat</keyword>
<dbReference type="GO" id="GO:0005737">
    <property type="term" value="C:cytoplasm"/>
    <property type="evidence" value="ECO:0007669"/>
    <property type="project" value="UniProtKB-UniRule"/>
</dbReference>
<dbReference type="CDD" id="cd16321">
    <property type="entry name" value="MraZ_C"/>
    <property type="match status" value="1"/>
</dbReference>
<proteinExistence type="inferred from homology"/>
<evidence type="ECO:0000256" key="6">
    <source>
        <dbReference type="ARBA" id="ARBA00023163"/>
    </source>
</evidence>
<comment type="subcellular location">
    <subcellularLocation>
        <location evidence="7">Cytoplasm</location>
        <location evidence="7">Nucleoid</location>
    </subcellularLocation>
</comment>
<dbReference type="GO" id="GO:0003700">
    <property type="term" value="F:DNA-binding transcription factor activity"/>
    <property type="evidence" value="ECO:0007669"/>
    <property type="project" value="UniProtKB-UniRule"/>
</dbReference>
<evidence type="ECO:0000313" key="10">
    <source>
        <dbReference type="Proteomes" id="UP000177141"/>
    </source>
</evidence>
<dbReference type="InterPro" id="IPR035644">
    <property type="entry name" value="MraZ_C"/>
</dbReference>
<organism evidence="9 10">
    <name type="scientific">Candidatus Roizmanbacteria bacterium RIFCSPLOWO2_01_FULL_38_12</name>
    <dbReference type="NCBI Taxonomy" id="1802061"/>
    <lineage>
        <taxon>Bacteria</taxon>
        <taxon>Candidatus Roizmaniibacteriota</taxon>
    </lineage>
</organism>
<dbReference type="Proteomes" id="UP000177141">
    <property type="component" value="Unassembled WGS sequence"/>
</dbReference>
<dbReference type="GO" id="GO:0009295">
    <property type="term" value="C:nucleoid"/>
    <property type="evidence" value="ECO:0007669"/>
    <property type="project" value="UniProtKB-SubCell"/>
</dbReference>
<dbReference type="GO" id="GO:0000976">
    <property type="term" value="F:transcription cis-regulatory region binding"/>
    <property type="evidence" value="ECO:0007669"/>
    <property type="project" value="TreeGrafter"/>
</dbReference>
<dbReference type="EMBL" id="MGAL01000042">
    <property type="protein sequence ID" value="OGK46669.1"/>
    <property type="molecule type" value="Genomic_DNA"/>
</dbReference>
<evidence type="ECO:0000256" key="3">
    <source>
        <dbReference type="ARBA" id="ARBA00022737"/>
    </source>
</evidence>
<protein>
    <recommendedName>
        <fullName evidence="1 7">Transcriptional regulator MraZ</fullName>
    </recommendedName>
</protein>
<dbReference type="CDD" id="cd16320">
    <property type="entry name" value="MraZ_N"/>
    <property type="match status" value="1"/>
</dbReference>
<dbReference type="NCBIfam" id="TIGR00242">
    <property type="entry name" value="division/cell wall cluster transcriptional repressor MraZ"/>
    <property type="match status" value="1"/>
</dbReference>
<dbReference type="InterPro" id="IPR020603">
    <property type="entry name" value="MraZ_dom"/>
</dbReference>
<accession>A0A1F7ITH4</accession>
<evidence type="ECO:0000256" key="5">
    <source>
        <dbReference type="ARBA" id="ARBA00023125"/>
    </source>
</evidence>
<dbReference type="InterPro" id="IPR037914">
    <property type="entry name" value="SpoVT-AbrB_sf"/>
</dbReference>
<dbReference type="AlphaFoldDB" id="A0A1F7ITH4"/>
<dbReference type="InterPro" id="IPR003444">
    <property type="entry name" value="MraZ"/>
</dbReference>
<dbReference type="PANTHER" id="PTHR34701">
    <property type="entry name" value="TRANSCRIPTIONAL REGULATOR MRAZ"/>
    <property type="match status" value="1"/>
</dbReference>
<comment type="subunit">
    <text evidence="7">Forms oligomers.</text>
</comment>
<evidence type="ECO:0000256" key="2">
    <source>
        <dbReference type="ARBA" id="ARBA00022490"/>
    </source>
</evidence>
<dbReference type="InterPro" id="IPR038619">
    <property type="entry name" value="MraZ_sf"/>
</dbReference>
<sequence length="134" mass="15406">MVYYGEYEVSLTAGGRVALPKKIRDSLNNKEFVITKGSGKCLLGYDTKSWEKQANQLLNIPILERDNPENLKKRRILFSSTVYLEIDDQGRAVLPKNLREFAALSKKAVIAGIGDHFEIWDKNRWEEYLNKVKS</sequence>
<dbReference type="PANTHER" id="PTHR34701:SF1">
    <property type="entry name" value="TRANSCRIPTIONAL REGULATOR MRAZ"/>
    <property type="match status" value="1"/>
</dbReference>
<evidence type="ECO:0000256" key="4">
    <source>
        <dbReference type="ARBA" id="ARBA00023015"/>
    </source>
</evidence>
<dbReference type="PROSITE" id="PS51740">
    <property type="entry name" value="SPOVT_ABRB"/>
    <property type="match status" value="2"/>
</dbReference>
<dbReference type="Gene3D" id="3.40.1550.20">
    <property type="entry name" value="Transcriptional regulator MraZ domain"/>
    <property type="match status" value="1"/>
</dbReference>
<dbReference type="Pfam" id="PF02381">
    <property type="entry name" value="MraZ"/>
    <property type="match status" value="2"/>
</dbReference>
<comment type="caution">
    <text evidence="9">The sequence shown here is derived from an EMBL/GenBank/DDBJ whole genome shotgun (WGS) entry which is preliminary data.</text>
</comment>
<dbReference type="InterPro" id="IPR007159">
    <property type="entry name" value="SpoVT-AbrB_dom"/>
</dbReference>
<feature type="domain" description="SpoVT-AbrB" evidence="8">
    <location>
        <begin position="81"/>
        <end position="124"/>
    </location>
</feature>
<keyword evidence="5 7" id="KW-0238">DNA-binding</keyword>
<dbReference type="GO" id="GO:2000143">
    <property type="term" value="P:negative regulation of DNA-templated transcription initiation"/>
    <property type="evidence" value="ECO:0007669"/>
    <property type="project" value="TreeGrafter"/>
</dbReference>
<evidence type="ECO:0000256" key="7">
    <source>
        <dbReference type="HAMAP-Rule" id="MF_01008"/>
    </source>
</evidence>
<keyword evidence="6 7" id="KW-0804">Transcription</keyword>
<comment type="similarity">
    <text evidence="7">Belongs to the MraZ family.</text>
</comment>
<reference evidence="9 10" key="1">
    <citation type="journal article" date="2016" name="Nat. Commun.">
        <title>Thousands of microbial genomes shed light on interconnected biogeochemical processes in an aquifer system.</title>
        <authorList>
            <person name="Anantharaman K."/>
            <person name="Brown C.T."/>
            <person name="Hug L.A."/>
            <person name="Sharon I."/>
            <person name="Castelle C.J."/>
            <person name="Probst A.J."/>
            <person name="Thomas B.C."/>
            <person name="Singh A."/>
            <person name="Wilkins M.J."/>
            <person name="Karaoz U."/>
            <person name="Brodie E.L."/>
            <person name="Williams K.H."/>
            <person name="Hubbard S.S."/>
            <person name="Banfield J.F."/>
        </authorList>
    </citation>
    <scope>NUCLEOTIDE SEQUENCE [LARGE SCALE GENOMIC DNA]</scope>
</reference>
<dbReference type="HAMAP" id="MF_01008">
    <property type="entry name" value="MraZ"/>
    <property type="match status" value="1"/>
</dbReference>
<evidence type="ECO:0000313" key="9">
    <source>
        <dbReference type="EMBL" id="OGK46669.1"/>
    </source>
</evidence>
<dbReference type="InterPro" id="IPR035642">
    <property type="entry name" value="MraZ_N"/>
</dbReference>
<keyword evidence="4 7" id="KW-0805">Transcription regulation</keyword>
<gene>
    <name evidence="7" type="primary">mraZ</name>
    <name evidence="9" type="ORF">A3A93_00145</name>
</gene>
<name>A0A1F7ITH4_9BACT</name>